<feature type="compositionally biased region" description="Polar residues" evidence="1">
    <location>
        <begin position="196"/>
        <end position="225"/>
    </location>
</feature>
<sequence length="475" mass="53486">MRSDLDNLERLRQNLEENISKLKTSLRHWQTWEFEYSGLKEELERPEEEPSVEKMLEIALDQECEVLDEKEIKSLLNYGKQPPRTRSEVLAQIRGRIDTGKRNADTLRKLLAATEEKLNSMLAAGDKSCVVGDADFEGQQMDIIEELDDNDNVISSRVINTSKDREKLREILRSKGFAEDETLEDQNVPEQDNGESKTVQQQTNTQPSDKYESVSSAPKTDNHGMNSAPPPNKMHPTQRMLVLDENDKIIDSKPLELVHATENSSSIEEETVIAQIREARANAKEIAPIVASFDIEPASDDDTETDLEDYEDDENDENEYGMNDIGTELTDDYKAQMEALMQKHAVALENVGPNFDYEVLRKLETAHRDSALVVSSARREDVKPSQSAASSRKGVRFAEELDISKPVENKELSSSTNSERILDKRVLKPVADAILEHSSHDAPSEGRIGTTRKVSRFKTLRNTTFNAAPATKSPS</sequence>
<evidence type="ECO:0000256" key="1">
    <source>
        <dbReference type="SAM" id="MobiDB-lite"/>
    </source>
</evidence>
<reference evidence="2 3" key="1">
    <citation type="submission" date="2015-01" db="EMBL/GenBank/DDBJ databases">
        <title>The Genome Sequence of Ochroconis gallopava CBS43764.</title>
        <authorList>
            <consortium name="The Broad Institute Genomics Platform"/>
            <person name="Cuomo C."/>
            <person name="de Hoog S."/>
            <person name="Gorbushina A."/>
            <person name="Stielow B."/>
            <person name="Teixiera M."/>
            <person name="Abouelleil A."/>
            <person name="Chapman S.B."/>
            <person name="Priest M."/>
            <person name="Young S.K."/>
            <person name="Wortman J."/>
            <person name="Nusbaum C."/>
            <person name="Birren B."/>
        </authorList>
    </citation>
    <scope>NUCLEOTIDE SEQUENCE [LARGE SCALE GENOMIC DNA]</scope>
    <source>
        <strain evidence="2 3">CBS 43764</strain>
    </source>
</reference>
<dbReference type="Proteomes" id="UP000053259">
    <property type="component" value="Unassembled WGS sequence"/>
</dbReference>
<proteinExistence type="predicted"/>
<organism evidence="2 3">
    <name type="scientific">Verruconis gallopava</name>
    <dbReference type="NCBI Taxonomy" id="253628"/>
    <lineage>
        <taxon>Eukaryota</taxon>
        <taxon>Fungi</taxon>
        <taxon>Dikarya</taxon>
        <taxon>Ascomycota</taxon>
        <taxon>Pezizomycotina</taxon>
        <taxon>Dothideomycetes</taxon>
        <taxon>Pleosporomycetidae</taxon>
        <taxon>Venturiales</taxon>
        <taxon>Sympoventuriaceae</taxon>
        <taxon>Verruconis</taxon>
    </lineage>
</organism>
<dbReference type="Pfam" id="PF13758">
    <property type="entry name" value="Prefoldin_3"/>
    <property type="match status" value="1"/>
</dbReference>
<feature type="compositionally biased region" description="Acidic residues" evidence="1">
    <location>
        <begin position="297"/>
        <end position="319"/>
    </location>
</feature>
<dbReference type="VEuPathDB" id="FungiDB:PV09_04731"/>
<dbReference type="EMBL" id="KN847541">
    <property type="protein sequence ID" value="KIW04471.1"/>
    <property type="molecule type" value="Genomic_DNA"/>
</dbReference>
<dbReference type="HOGENOM" id="CLU_030204_0_0_1"/>
<gene>
    <name evidence="2" type="ORF">PV09_04731</name>
</gene>
<evidence type="ECO:0000313" key="2">
    <source>
        <dbReference type="EMBL" id="KIW04471.1"/>
    </source>
</evidence>
<dbReference type="InParanoid" id="A0A0D1XPI7"/>
<protein>
    <recommendedName>
        <fullName evidence="4">DUF3835 domain-containing protein</fullName>
    </recommendedName>
</protein>
<feature type="compositionally biased region" description="Basic and acidic residues" evidence="1">
    <location>
        <begin position="396"/>
        <end position="411"/>
    </location>
</feature>
<accession>A0A0D1XPI7</accession>
<evidence type="ECO:0000313" key="3">
    <source>
        <dbReference type="Proteomes" id="UP000053259"/>
    </source>
</evidence>
<evidence type="ECO:0008006" key="4">
    <source>
        <dbReference type="Google" id="ProtNLM"/>
    </source>
</evidence>
<dbReference type="GeneID" id="27312704"/>
<dbReference type="AlphaFoldDB" id="A0A0D1XPI7"/>
<feature type="region of interest" description="Disordered" evidence="1">
    <location>
        <begin position="296"/>
        <end position="324"/>
    </location>
</feature>
<dbReference type="SUPFAM" id="SSF46579">
    <property type="entry name" value="Prefoldin"/>
    <property type="match status" value="1"/>
</dbReference>
<feature type="region of interest" description="Disordered" evidence="1">
    <location>
        <begin position="377"/>
        <end position="420"/>
    </location>
</feature>
<dbReference type="RefSeq" id="XP_016214340.1">
    <property type="nucleotide sequence ID" value="XM_016358138.1"/>
</dbReference>
<name>A0A0D1XPI7_9PEZI</name>
<dbReference type="InterPro" id="IPR039553">
    <property type="entry name" value="Prefoldin-like"/>
</dbReference>
<feature type="region of interest" description="Disordered" evidence="1">
    <location>
        <begin position="180"/>
        <end position="236"/>
    </location>
</feature>
<keyword evidence="3" id="KW-1185">Reference proteome</keyword>
<dbReference type="OrthoDB" id="21413at2759"/>